<dbReference type="EMBL" id="LAZR01000225">
    <property type="protein sequence ID" value="KKN80769.1"/>
    <property type="molecule type" value="Genomic_DNA"/>
</dbReference>
<evidence type="ECO:0000313" key="1">
    <source>
        <dbReference type="EMBL" id="KKN80769.1"/>
    </source>
</evidence>
<reference evidence="1" key="1">
    <citation type="journal article" date="2015" name="Nature">
        <title>Complex archaea that bridge the gap between prokaryotes and eukaryotes.</title>
        <authorList>
            <person name="Spang A."/>
            <person name="Saw J.H."/>
            <person name="Jorgensen S.L."/>
            <person name="Zaremba-Niedzwiedzka K."/>
            <person name="Martijn J."/>
            <person name="Lind A.E."/>
            <person name="van Eijk R."/>
            <person name="Schleper C."/>
            <person name="Guy L."/>
            <person name="Ettema T.J."/>
        </authorList>
    </citation>
    <scope>NUCLEOTIDE SEQUENCE</scope>
</reference>
<sequence length="72" mass="7981">MPSDLENLATIRSNILTKLASESSSPKVSYSIDGQTVNYNDWYRMMWGQLQEVNKQIAASGGPFEVETLGLV</sequence>
<name>A0A0F9TND1_9ZZZZ</name>
<proteinExistence type="predicted"/>
<dbReference type="AlphaFoldDB" id="A0A0F9TND1"/>
<accession>A0A0F9TND1</accession>
<gene>
    <name evidence="1" type="ORF">LCGC14_0325750</name>
</gene>
<organism evidence="1">
    <name type="scientific">marine sediment metagenome</name>
    <dbReference type="NCBI Taxonomy" id="412755"/>
    <lineage>
        <taxon>unclassified sequences</taxon>
        <taxon>metagenomes</taxon>
        <taxon>ecological metagenomes</taxon>
    </lineage>
</organism>
<protein>
    <submittedName>
        <fullName evidence="1">Uncharacterized protein</fullName>
    </submittedName>
</protein>
<comment type="caution">
    <text evidence="1">The sequence shown here is derived from an EMBL/GenBank/DDBJ whole genome shotgun (WGS) entry which is preliminary data.</text>
</comment>